<reference evidence="2 3" key="1">
    <citation type="submission" date="2017-08" db="EMBL/GenBank/DDBJ databases">
        <title>Infants hospitalized years apart are colonized by the same room-sourced microbial strains.</title>
        <authorList>
            <person name="Brooks B."/>
            <person name="Olm M.R."/>
            <person name="Firek B.A."/>
            <person name="Baker R."/>
            <person name="Thomas B.C."/>
            <person name="Morowitz M.J."/>
            <person name="Banfield J.F."/>
        </authorList>
    </citation>
    <scope>NUCLEOTIDE SEQUENCE [LARGE SCALE GENOMIC DNA]</scope>
    <source>
        <strain evidence="2">S2_018_000_R2_104</strain>
    </source>
</reference>
<dbReference type="GO" id="GO:0032259">
    <property type="term" value="P:methylation"/>
    <property type="evidence" value="ECO:0007669"/>
    <property type="project" value="UniProtKB-KW"/>
</dbReference>
<keyword evidence="2" id="KW-0808">Transferase</keyword>
<evidence type="ECO:0000259" key="1">
    <source>
        <dbReference type="Pfam" id="PF23016"/>
    </source>
</evidence>
<protein>
    <submittedName>
        <fullName evidence="2">16S rRNA (Cytidine(1402)-2'-O)-methyltransferase</fullName>
    </submittedName>
</protein>
<feature type="domain" description="RsmI HTH" evidence="1">
    <location>
        <begin position="87"/>
        <end position="131"/>
    </location>
</feature>
<comment type="caution">
    <text evidence="2">The sequence shown here is derived from an EMBL/GenBank/DDBJ whole genome shotgun (WGS) entry which is preliminary data.</text>
</comment>
<evidence type="ECO:0000313" key="2">
    <source>
        <dbReference type="EMBL" id="PZO78546.1"/>
    </source>
</evidence>
<dbReference type="PANTHER" id="PTHR46111:SF1">
    <property type="entry name" value="RIBOSOMAL RNA SMALL SUBUNIT METHYLTRANSFERASE I"/>
    <property type="match status" value="1"/>
</dbReference>
<sequence>RCSILEKWRERPGTLIAYETGPRLEESLKDIKKVLGDRPIAIARELTKLFEEVRRGRVSVLLEQIAADGPPKGEIVLVIGENKQAEEIPADTIEGQLKEALKTLSVRDAAEVVAGATGKPKKAIYMLALKLSGKA</sequence>
<organism evidence="2 3">
    <name type="scientific">Micavibrio aeruginosavorus</name>
    <dbReference type="NCBI Taxonomy" id="349221"/>
    <lineage>
        <taxon>Bacteria</taxon>
        <taxon>Pseudomonadati</taxon>
        <taxon>Bdellovibrionota</taxon>
        <taxon>Bdellovibrionia</taxon>
        <taxon>Bdellovibrionales</taxon>
        <taxon>Pseudobdellovibrionaceae</taxon>
        <taxon>Micavibrio</taxon>
    </lineage>
</organism>
<dbReference type="Gene3D" id="3.30.950.10">
    <property type="entry name" value="Methyltransferase, Cobalt-precorrin-4 Transmethylase, Domain 2"/>
    <property type="match status" value="1"/>
</dbReference>
<dbReference type="EMBL" id="QFNK01000383">
    <property type="protein sequence ID" value="PZO78546.1"/>
    <property type="molecule type" value="Genomic_DNA"/>
</dbReference>
<feature type="non-terminal residue" evidence="2">
    <location>
        <position position="1"/>
    </location>
</feature>
<proteinExistence type="predicted"/>
<accession>A0A2W4Z9Y5</accession>
<dbReference type="SUPFAM" id="SSF53790">
    <property type="entry name" value="Tetrapyrrole methylase"/>
    <property type="match status" value="1"/>
</dbReference>
<dbReference type="InterPro" id="IPR053910">
    <property type="entry name" value="RsmI_HTH"/>
</dbReference>
<gene>
    <name evidence="2" type="ORF">DI626_11890</name>
</gene>
<dbReference type="AlphaFoldDB" id="A0A2W4Z9Y5"/>
<name>A0A2W4Z9Y5_9BACT</name>
<keyword evidence="2" id="KW-0489">Methyltransferase</keyword>
<dbReference type="GO" id="GO:0008168">
    <property type="term" value="F:methyltransferase activity"/>
    <property type="evidence" value="ECO:0007669"/>
    <property type="project" value="UniProtKB-KW"/>
</dbReference>
<dbReference type="InterPro" id="IPR014776">
    <property type="entry name" value="4pyrrole_Mease_sub2"/>
</dbReference>
<evidence type="ECO:0000313" key="3">
    <source>
        <dbReference type="Proteomes" id="UP000249557"/>
    </source>
</evidence>
<dbReference type="InterPro" id="IPR008189">
    <property type="entry name" value="rRNA_ssu_MeTfrase_I"/>
</dbReference>
<dbReference type="PANTHER" id="PTHR46111">
    <property type="entry name" value="RIBOSOMAL RNA SMALL SUBUNIT METHYLTRANSFERASE I"/>
    <property type="match status" value="1"/>
</dbReference>
<dbReference type="Pfam" id="PF23016">
    <property type="entry name" value="RsmI_C"/>
    <property type="match status" value="1"/>
</dbReference>
<dbReference type="InterPro" id="IPR035996">
    <property type="entry name" value="4pyrrol_Methylase_sf"/>
</dbReference>
<dbReference type="Proteomes" id="UP000249557">
    <property type="component" value="Unassembled WGS sequence"/>
</dbReference>